<gene>
    <name evidence="2" type="ORF">WJX72_000034</name>
</gene>
<dbReference type="GO" id="GO:0000136">
    <property type="term" value="C:mannan polymerase complex"/>
    <property type="evidence" value="ECO:0007669"/>
    <property type="project" value="TreeGrafter"/>
</dbReference>
<dbReference type="PANTHER" id="PTHR31834">
    <property type="entry name" value="INITIATION-SPECIFIC ALPHA-1,6-MANNOSYLTRANSFERASE"/>
    <property type="match status" value="1"/>
</dbReference>
<dbReference type="InterPro" id="IPR039367">
    <property type="entry name" value="Och1-like"/>
</dbReference>
<evidence type="ECO:0008006" key="4">
    <source>
        <dbReference type="Google" id="ProtNLM"/>
    </source>
</evidence>
<dbReference type="AlphaFoldDB" id="A0AAW1PCC2"/>
<dbReference type="SUPFAM" id="SSF53448">
    <property type="entry name" value="Nucleotide-diphospho-sugar transferases"/>
    <property type="match status" value="1"/>
</dbReference>
<dbReference type="Proteomes" id="UP001489004">
    <property type="component" value="Unassembled WGS sequence"/>
</dbReference>
<dbReference type="PANTHER" id="PTHR31834:SF1">
    <property type="entry name" value="INITIATION-SPECIFIC ALPHA-1,6-MANNOSYLTRANSFERASE"/>
    <property type="match status" value="1"/>
</dbReference>
<dbReference type="InterPro" id="IPR029063">
    <property type="entry name" value="SAM-dependent_MTases_sf"/>
</dbReference>
<evidence type="ECO:0000313" key="3">
    <source>
        <dbReference type="Proteomes" id="UP001489004"/>
    </source>
</evidence>
<keyword evidence="1" id="KW-0812">Transmembrane</keyword>
<dbReference type="Pfam" id="PF04488">
    <property type="entry name" value="Gly_transf_sug"/>
    <property type="match status" value="1"/>
</dbReference>
<dbReference type="SUPFAM" id="SSF53335">
    <property type="entry name" value="S-adenosyl-L-methionine-dependent methyltransferases"/>
    <property type="match status" value="1"/>
</dbReference>
<dbReference type="Gene3D" id="3.90.550.20">
    <property type="match status" value="1"/>
</dbReference>
<evidence type="ECO:0000256" key="1">
    <source>
        <dbReference type="SAM" id="Phobius"/>
    </source>
</evidence>
<name>A0AAW1PCC2_9CHLO</name>
<organism evidence="2 3">
    <name type="scientific">[Myrmecia] bisecta</name>
    <dbReference type="NCBI Taxonomy" id="41462"/>
    <lineage>
        <taxon>Eukaryota</taxon>
        <taxon>Viridiplantae</taxon>
        <taxon>Chlorophyta</taxon>
        <taxon>core chlorophytes</taxon>
        <taxon>Trebouxiophyceae</taxon>
        <taxon>Trebouxiales</taxon>
        <taxon>Trebouxiaceae</taxon>
        <taxon>Myrmecia</taxon>
    </lineage>
</organism>
<comment type="caution">
    <text evidence="2">The sequence shown here is derived from an EMBL/GenBank/DDBJ whole genome shotgun (WGS) entry which is preliminary data.</text>
</comment>
<feature type="transmembrane region" description="Helical" evidence="1">
    <location>
        <begin position="36"/>
        <end position="56"/>
    </location>
</feature>
<proteinExistence type="predicted"/>
<keyword evidence="1" id="KW-1133">Transmembrane helix</keyword>
<evidence type="ECO:0000313" key="2">
    <source>
        <dbReference type="EMBL" id="KAK9806068.1"/>
    </source>
</evidence>
<protein>
    <recommendedName>
        <fullName evidence="4">tRNA(Phe) (4-demethylwyosine(37)-C(7)) aminocarboxypropyltransferase</fullName>
    </recommendedName>
</protein>
<dbReference type="Gene3D" id="3.40.50.150">
    <property type="entry name" value="Vaccinia Virus protein VP39"/>
    <property type="match status" value="1"/>
</dbReference>
<keyword evidence="1" id="KW-0472">Membrane</keyword>
<sequence length="786" mass="86374">MEAKRSAAPCREPRPVSICGLLCKPRLPKTGSLCKLLALMVGLLVVFHAASCGYFFCVRFPGVLDFPRDIYDDIRDIYILAGGPRSTSRAQIDVDASPKLIPKLIHQTFKSGSVPASVRPFMQSWRRYNEDWEIRFYDDEACLQFVQREFPEYLDAYRSLPKDVERSDFFRYMVVLRLGGVYADMDTECRKPLNNLIAPRDTMVVGWENEFSSDEEAAHRHYARTRQVLQWVFAAAPGHPVLREICDHIARNADMQFSENTNRDTLERTGPGVWTDIILKHAHLHPPSKRDDPWNVRILPTVQFGVHPMGLDHMSPDDPDIIVLHHFLGSWKVRGGWTKPSKQLAKLLRWAFPFWFRPKQVAIPAEQSPEQEAAPPALDVFPVSIVWEPPYTMLVNLRGHGDPQAGVDVSATLTSFGTWQPALAPARGPTYAEALVGSLGSSASRQRVLLDIGAGIGFFSLAAAARGHRAIAFELSPNSADTFERSIEYNGFQHLVALHKVALGAVEEDICTHWGQEAEVELYRGYSTAAAHNISAGAPGSNCTRTERRHVAADMVPNDTEIGAVRVSVTGWEGWVVEGLKGVIEHSPPSVVMVELHPQAMEATGHEGALKLLRQLYSWGYTDVSHSGYVCDERWHNITRGIRLRGAMGVAAQEALKQPTWCTLQPDKFESLVARTNPKYPENILFTYKSGPAGSAAAASAPQDSQTASAAISSTSVAASNRAVLVDDDTGLDADSGAEITAASAAGAAGPTAAAAQARRELRGGDSTASWSVQRALRKSRVGWGL</sequence>
<keyword evidence="3" id="KW-1185">Reference proteome</keyword>
<dbReference type="InterPro" id="IPR029044">
    <property type="entry name" value="Nucleotide-diphossugar_trans"/>
</dbReference>
<dbReference type="GO" id="GO:0000009">
    <property type="term" value="F:alpha-1,6-mannosyltransferase activity"/>
    <property type="evidence" value="ECO:0007669"/>
    <property type="project" value="InterPro"/>
</dbReference>
<dbReference type="GO" id="GO:0006487">
    <property type="term" value="P:protein N-linked glycosylation"/>
    <property type="evidence" value="ECO:0007669"/>
    <property type="project" value="TreeGrafter"/>
</dbReference>
<reference evidence="2 3" key="1">
    <citation type="journal article" date="2024" name="Nat. Commun.">
        <title>Phylogenomics reveals the evolutionary origins of lichenization in chlorophyte algae.</title>
        <authorList>
            <person name="Puginier C."/>
            <person name="Libourel C."/>
            <person name="Otte J."/>
            <person name="Skaloud P."/>
            <person name="Haon M."/>
            <person name="Grisel S."/>
            <person name="Petersen M."/>
            <person name="Berrin J.G."/>
            <person name="Delaux P.M."/>
            <person name="Dal Grande F."/>
            <person name="Keller J."/>
        </authorList>
    </citation>
    <scope>NUCLEOTIDE SEQUENCE [LARGE SCALE GENOMIC DNA]</scope>
    <source>
        <strain evidence="2 3">SAG 2043</strain>
    </source>
</reference>
<dbReference type="EMBL" id="JALJOR010000014">
    <property type="protein sequence ID" value="KAK9806068.1"/>
    <property type="molecule type" value="Genomic_DNA"/>
</dbReference>
<accession>A0AAW1PCC2</accession>
<dbReference type="InterPro" id="IPR007577">
    <property type="entry name" value="GlycoTrfase_DXD_sugar-bd_CS"/>
</dbReference>